<keyword evidence="2" id="KW-1133">Transmembrane helix</keyword>
<keyword evidence="2" id="KW-0472">Membrane</keyword>
<gene>
    <name evidence="3" type="ORF">G3I66_18395</name>
</gene>
<feature type="coiled-coil region" evidence="1">
    <location>
        <begin position="46"/>
        <end position="73"/>
    </location>
</feature>
<protein>
    <submittedName>
        <fullName evidence="3">Uncharacterized protein</fullName>
    </submittedName>
</protein>
<dbReference type="AlphaFoldDB" id="A0A6G3TEQ5"/>
<organism evidence="3 4">
    <name type="scientific">Streptomyces rubrogriseus</name>
    <dbReference type="NCBI Taxonomy" id="194673"/>
    <lineage>
        <taxon>Bacteria</taxon>
        <taxon>Bacillati</taxon>
        <taxon>Actinomycetota</taxon>
        <taxon>Actinomycetes</taxon>
        <taxon>Kitasatosporales</taxon>
        <taxon>Streptomycetaceae</taxon>
        <taxon>Streptomyces</taxon>
        <taxon>Streptomyces violaceoruber group</taxon>
    </lineage>
</organism>
<evidence type="ECO:0000313" key="4">
    <source>
        <dbReference type="Proteomes" id="UP000475666"/>
    </source>
</evidence>
<evidence type="ECO:0000313" key="3">
    <source>
        <dbReference type="EMBL" id="NEC35114.1"/>
    </source>
</evidence>
<keyword evidence="2" id="KW-0812">Transmembrane</keyword>
<keyword evidence="1" id="KW-0175">Coiled coil</keyword>
<dbReference type="Proteomes" id="UP000475666">
    <property type="component" value="Unassembled WGS sequence"/>
</dbReference>
<accession>A0A6G3TEQ5</accession>
<dbReference type="EMBL" id="JAAGMQ010000531">
    <property type="protein sequence ID" value="NEC35114.1"/>
    <property type="molecule type" value="Genomic_DNA"/>
</dbReference>
<sequence length="212" mass="23564">MIAARRRVEVQDTDRRTRLVDWAQVAAVGLAGIGLVLNGYSGLLQHQATRDQLKQSEEAREREKEELASLFEVRLGNSGTKSSGVVMSNYGRHSVHFATVLLETPDGKRWVVQATSVAPCTTKLMTFESIQKLNSEFSTEYDGNIEDGWENAIRTKGIFFHDYEGQAWAPIPLRDIPSETIDEIIDAGDYKWVTIDGGAMDGISKDSPLKTC</sequence>
<evidence type="ECO:0000256" key="2">
    <source>
        <dbReference type="SAM" id="Phobius"/>
    </source>
</evidence>
<reference evidence="3 4" key="1">
    <citation type="submission" date="2020-01" db="EMBL/GenBank/DDBJ databases">
        <title>Insect and environment-associated Actinomycetes.</title>
        <authorList>
            <person name="Currrie C."/>
            <person name="Chevrette M."/>
            <person name="Carlson C."/>
            <person name="Stubbendieck R."/>
            <person name="Wendt-Pienkowski E."/>
        </authorList>
    </citation>
    <scope>NUCLEOTIDE SEQUENCE [LARGE SCALE GENOMIC DNA]</scope>
    <source>
        <strain evidence="3 4">SID7739</strain>
    </source>
</reference>
<comment type="caution">
    <text evidence="3">The sequence shown here is derived from an EMBL/GenBank/DDBJ whole genome shotgun (WGS) entry which is preliminary data.</text>
</comment>
<evidence type="ECO:0000256" key="1">
    <source>
        <dbReference type="SAM" id="Coils"/>
    </source>
</evidence>
<feature type="transmembrane region" description="Helical" evidence="2">
    <location>
        <begin position="20"/>
        <end position="40"/>
    </location>
</feature>
<proteinExistence type="predicted"/>
<dbReference type="RefSeq" id="WP_164275724.1">
    <property type="nucleotide sequence ID" value="NZ_JAAGMQ010000531.1"/>
</dbReference>
<name>A0A6G3TEQ5_9ACTN</name>